<keyword evidence="3" id="KW-1185">Reference proteome</keyword>
<keyword evidence="1" id="KW-0472">Membrane</keyword>
<dbReference type="EMBL" id="SLXA01000008">
    <property type="protein sequence ID" value="TCO84251.1"/>
    <property type="molecule type" value="Genomic_DNA"/>
</dbReference>
<organism evidence="2 3">
    <name type="scientific">Frisingicoccus caecimuris</name>
    <dbReference type="NCBI Taxonomy" id="1796636"/>
    <lineage>
        <taxon>Bacteria</taxon>
        <taxon>Bacillati</taxon>
        <taxon>Bacillota</taxon>
        <taxon>Clostridia</taxon>
        <taxon>Lachnospirales</taxon>
        <taxon>Lachnospiraceae</taxon>
        <taxon>Frisingicoccus</taxon>
    </lineage>
</organism>
<keyword evidence="1" id="KW-1133">Transmembrane helix</keyword>
<dbReference type="AlphaFoldDB" id="A0A4R2LGX7"/>
<dbReference type="RefSeq" id="WP_132091892.1">
    <property type="nucleotide sequence ID" value="NZ_JANKAQ010000009.1"/>
</dbReference>
<protein>
    <submittedName>
        <fullName evidence="2">Uncharacterized protein</fullName>
    </submittedName>
</protein>
<dbReference type="OrthoDB" id="1779345at2"/>
<dbReference type="SUPFAM" id="SSF75011">
    <property type="entry name" value="3-carboxy-cis,cis-mucoante lactonizing enzyme"/>
    <property type="match status" value="1"/>
</dbReference>
<name>A0A4R2LGX7_9FIRM</name>
<dbReference type="Pfam" id="PF18975">
    <property type="entry name" value="DUF5711"/>
    <property type="match status" value="1"/>
</dbReference>
<evidence type="ECO:0000256" key="1">
    <source>
        <dbReference type="SAM" id="Phobius"/>
    </source>
</evidence>
<accession>A0A4R2LGX7</accession>
<dbReference type="Proteomes" id="UP000295711">
    <property type="component" value="Unassembled WGS sequence"/>
</dbReference>
<gene>
    <name evidence="2" type="ORF">EV212_1087</name>
</gene>
<sequence>MEKIRTYWKNLWNRVLHRAEPDEAHLSEEYESQETPKGIRHRLRQAQCWIKEHKKSFAIGVAAAVLLFGCAFWFFLRTYHNYEVVDSMERKTDTSANYYFREDGVVCYSKDGISFTDNNGQVIWNQVFGMAAPKMSTCGDYMAIGDVGANSVYIFNGTGLEGRIALEKPVQDIRVSQQGVIAVVLADNDANQINLYSKQGEILASVKASINTKGYPLTLALSEDGTRLVVSYVIFNGGKISSSLVFYNFSNQETSSEPAGSFDYDELFPRLEFVGTDTVLACGANGFYTYHFKDTVSEKFSCAFKAEAKSIFITDKNVGVITKNTEEAKEGKTVDKYEVNVYRFSGGRAASFTFDFDYKSVSASDKDIIFYNDQECEMYTYRGHKKFQYAFEHNIESILPGIKSEEYILIDVQNVQTIRLK</sequence>
<evidence type="ECO:0000313" key="3">
    <source>
        <dbReference type="Proteomes" id="UP000295711"/>
    </source>
</evidence>
<comment type="caution">
    <text evidence="2">The sequence shown here is derived from an EMBL/GenBank/DDBJ whole genome shotgun (WGS) entry which is preliminary data.</text>
</comment>
<proteinExistence type="predicted"/>
<evidence type="ECO:0000313" key="2">
    <source>
        <dbReference type="EMBL" id="TCO84251.1"/>
    </source>
</evidence>
<feature type="transmembrane region" description="Helical" evidence="1">
    <location>
        <begin position="57"/>
        <end position="76"/>
    </location>
</feature>
<dbReference type="InterPro" id="IPR043765">
    <property type="entry name" value="DUF5711"/>
</dbReference>
<reference evidence="2 3" key="1">
    <citation type="submission" date="2019-03" db="EMBL/GenBank/DDBJ databases">
        <title>Genomic Encyclopedia of Type Strains, Phase IV (KMG-IV): sequencing the most valuable type-strain genomes for metagenomic binning, comparative biology and taxonomic classification.</title>
        <authorList>
            <person name="Goeker M."/>
        </authorList>
    </citation>
    <scope>NUCLEOTIDE SEQUENCE [LARGE SCALE GENOMIC DNA]</scope>
    <source>
        <strain evidence="2 3">DSM 28559</strain>
    </source>
</reference>
<keyword evidence="1" id="KW-0812">Transmembrane</keyword>